<gene>
    <name evidence="1" type="ORF">EWV40_06090</name>
</gene>
<evidence type="ECO:0000313" key="1">
    <source>
        <dbReference type="EMBL" id="TRV24716.1"/>
    </source>
</evidence>
<name>A0A552LWY1_9CHRO</name>
<evidence type="ECO:0000313" key="2">
    <source>
        <dbReference type="Proteomes" id="UP000320730"/>
    </source>
</evidence>
<protein>
    <submittedName>
        <fullName evidence="1">Uncharacterized protein</fullName>
    </submittedName>
</protein>
<dbReference type="Proteomes" id="UP000320730">
    <property type="component" value="Unassembled WGS sequence"/>
</dbReference>
<dbReference type="EMBL" id="SFAN01000047">
    <property type="protein sequence ID" value="TRV24716.1"/>
    <property type="molecule type" value="Genomic_DNA"/>
</dbReference>
<comment type="caution">
    <text evidence="1">The sequence shown here is derived from an EMBL/GenBank/DDBJ whole genome shotgun (WGS) entry which is preliminary data.</text>
</comment>
<accession>A0A552LWY1</accession>
<sequence>MVKKKKLDNKDQPLLFHAMKEAEDELLNTEKTEEMFTEIEKTYHCTITRKDKALFYLIATNKYTCEELANKVYPNRKDYKSIRSDFSKGLGHYLELHFELELEDEYVAITSLVRILKNRGFYFNRSTIEQDEKFVNILGKRYSENFQLEGESISRNIINNQTSSD</sequence>
<reference evidence="1 2" key="1">
    <citation type="submission" date="2019-01" db="EMBL/GenBank/DDBJ databases">
        <title>Coherence of Microcystis species and biogeography revealed through population genomics.</title>
        <authorList>
            <person name="Perez-Carrascal O.M."/>
            <person name="Terrat Y."/>
            <person name="Giani A."/>
            <person name="Fortin N."/>
            <person name="Tromas N."/>
            <person name="Shapiro B.J."/>
        </authorList>
    </citation>
    <scope>NUCLEOTIDE SEQUENCE [LARGE SCALE GENOMIC DNA]</scope>
    <source>
        <strain evidence="1">Mf_WU_F_19750830_S460</strain>
    </source>
</reference>
<organism evidence="1 2">
    <name type="scientific">Microcystis flos-aquae Mf_WU_F_19750830_S460</name>
    <dbReference type="NCBI Taxonomy" id="2486237"/>
    <lineage>
        <taxon>Bacteria</taxon>
        <taxon>Bacillati</taxon>
        <taxon>Cyanobacteriota</taxon>
        <taxon>Cyanophyceae</taxon>
        <taxon>Oscillatoriophycideae</taxon>
        <taxon>Chroococcales</taxon>
        <taxon>Microcystaceae</taxon>
        <taxon>Microcystis</taxon>
    </lineage>
</organism>
<proteinExistence type="predicted"/>
<dbReference type="AlphaFoldDB" id="A0A552LWY1"/>